<evidence type="ECO:0000313" key="3">
    <source>
        <dbReference type="Proteomes" id="UP000266673"/>
    </source>
</evidence>
<evidence type="ECO:0000256" key="1">
    <source>
        <dbReference type="SAM" id="MobiDB-lite"/>
    </source>
</evidence>
<gene>
    <name evidence="2" type="ORF">C2G38_2199672</name>
</gene>
<dbReference type="AlphaFoldDB" id="A0A397UT63"/>
<evidence type="ECO:0000313" key="2">
    <source>
        <dbReference type="EMBL" id="RIB12811.1"/>
    </source>
</evidence>
<name>A0A397UT63_9GLOM</name>
<accession>A0A397UT63</accession>
<keyword evidence="3" id="KW-1185">Reference proteome</keyword>
<dbReference type="STRING" id="44941.A0A397UT63"/>
<dbReference type="Proteomes" id="UP000266673">
    <property type="component" value="Unassembled WGS sequence"/>
</dbReference>
<protein>
    <submittedName>
        <fullName evidence="2">Uncharacterized protein</fullName>
    </submittedName>
</protein>
<organism evidence="2 3">
    <name type="scientific">Gigaspora rosea</name>
    <dbReference type="NCBI Taxonomy" id="44941"/>
    <lineage>
        <taxon>Eukaryota</taxon>
        <taxon>Fungi</taxon>
        <taxon>Fungi incertae sedis</taxon>
        <taxon>Mucoromycota</taxon>
        <taxon>Glomeromycotina</taxon>
        <taxon>Glomeromycetes</taxon>
        <taxon>Diversisporales</taxon>
        <taxon>Gigasporaceae</taxon>
        <taxon>Gigaspora</taxon>
    </lineage>
</organism>
<dbReference type="EMBL" id="QKWP01000987">
    <property type="protein sequence ID" value="RIB12811.1"/>
    <property type="molecule type" value="Genomic_DNA"/>
</dbReference>
<sequence length="528" mass="61835">MENAKKCFKWWSEYMILCNRCYMNHVSNPLKRGNKVINKEILEATEIGITKTEMETEEINLFNNFGLVEAIRSMAKILHNREVKEKQKPIYNFDELRELLENQDSNLGCFFEQLYLAARPSDRSSQTMEHMKKIIVFICYLLASLNNTQINAFKKKKKILETHKEYVRDDLIEHLNNALILNIDDYHNIHIQQQPCTTATSLPTHMATIVANLCLTLAIPRSQVLNPKIVDGELIIRNIDKRFIINLDSLQTVYKQEPMLKYLSKFAVPVIADWPGQFYICKAIAQKVLLDNRNVPEFGTAFLPMMGPLHVSLNGRELVFKKNSCLFNNIYKSVFGIRKNLVPLVLDVYAIHHREENWLAYEEACIRCWSDLFFQFDRKNYKRAPLIIIRRRTSKPSMGEQLRIAAHTTYQQRHNNDFQKEFVRSSNNIDTYKLSSLGYEITDRHLPRGFVTSRKPNYLQNEIKKNTDALLKSLTKDLGENLSKEEIEEDNEDSNEIHEISDDGMVERKFENAKKIFFEMHKINIINK</sequence>
<reference evidence="2 3" key="1">
    <citation type="submission" date="2018-06" db="EMBL/GenBank/DDBJ databases">
        <title>Comparative genomics reveals the genomic features of Rhizophagus irregularis, R. cerebriforme, R. diaphanum and Gigaspora rosea, and their symbiotic lifestyle signature.</title>
        <authorList>
            <person name="Morin E."/>
            <person name="San Clemente H."/>
            <person name="Chen E.C.H."/>
            <person name="De La Providencia I."/>
            <person name="Hainaut M."/>
            <person name="Kuo A."/>
            <person name="Kohler A."/>
            <person name="Murat C."/>
            <person name="Tang N."/>
            <person name="Roy S."/>
            <person name="Loubradou J."/>
            <person name="Henrissat B."/>
            <person name="Grigoriev I.V."/>
            <person name="Corradi N."/>
            <person name="Roux C."/>
            <person name="Martin F.M."/>
        </authorList>
    </citation>
    <scope>NUCLEOTIDE SEQUENCE [LARGE SCALE GENOMIC DNA]</scope>
    <source>
        <strain evidence="2 3">DAOM 194757</strain>
    </source>
</reference>
<proteinExistence type="predicted"/>
<feature type="region of interest" description="Disordered" evidence="1">
    <location>
        <begin position="482"/>
        <end position="502"/>
    </location>
</feature>
<comment type="caution">
    <text evidence="2">The sequence shown here is derived from an EMBL/GenBank/DDBJ whole genome shotgun (WGS) entry which is preliminary data.</text>
</comment>